<dbReference type="Proteomes" id="UP000499080">
    <property type="component" value="Unassembled WGS sequence"/>
</dbReference>
<dbReference type="EMBL" id="BGPR01003155">
    <property type="protein sequence ID" value="GBM84378.1"/>
    <property type="molecule type" value="Genomic_DNA"/>
</dbReference>
<dbReference type="AlphaFoldDB" id="A0A4Y2J3Q0"/>
<evidence type="ECO:0000313" key="2">
    <source>
        <dbReference type="Proteomes" id="UP000499080"/>
    </source>
</evidence>
<sequence length="129" mass="14180">MELSASSNSEIPLSITSWTLIRHHHKPSFPPPQRLSAPLNDSFNYPAYTSVLISILIVTRFPIRLSILIATRLPIRLSILIATRLPIRLSILIATRLPISSSAVSQAHSTRITSTTSSLKPYPVSSSLP</sequence>
<reference evidence="1 2" key="1">
    <citation type="journal article" date="2019" name="Sci. Rep.">
        <title>Orb-weaving spider Araneus ventricosus genome elucidates the spidroin gene catalogue.</title>
        <authorList>
            <person name="Kono N."/>
            <person name="Nakamura H."/>
            <person name="Ohtoshi R."/>
            <person name="Moran D.A.P."/>
            <person name="Shinohara A."/>
            <person name="Yoshida Y."/>
            <person name="Fujiwara M."/>
            <person name="Mori M."/>
            <person name="Tomita M."/>
            <person name="Arakawa K."/>
        </authorList>
    </citation>
    <scope>NUCLEOTIDE SEQUENCE [LARGE SCALE GENOMIC DNA]</scope>
</reference>
<comment type="caution">
    <text evidence="1">The sequence shown here is derived from an EMBL/GenBank/DDBJ whole genome shotgun (WGS) entry which is preliminary data.</text>
</comment>
<gene>
    <name evidence="1" type="ORF">AVEN_28703_1</name>
</gene>
<protein>
    <submittedName>
        <fullName evidence="1">Uncharacterized protein</fullName>
    </submittedName>
</protein>
<name>A0A4Y2J3Q0_ARAVE</name>
<accession>A0A4Y2J3Q0</accession>
<keyword evidence="2" id="KW-1185">Reference proteome</keyword>
<organism evidence="1 2">
    <name type="scientific">Araneus ventricosus</name>
    <name type="common">Orbweaver spider</name>
    <name type="synonym">Epeira ventricosa</name>
    <dbReference type="NCBI Taxonomy" id="182803"/>
    <lineage>
        <taxon>Eukaryota</taxon>
        <taxon>Metazoa</taxon>
        <taxon>Ecdysozoa</taxon>
        <taxon>Arthropoda</taxon>
        <taxon>Chelicerata</taxon>
        <taxon>Arachnida</taxon>
        <taxon>Araneae</taxon>
        <taxon>Araneomorphae</taxon>
        <taxon>Entelegynae</taxon>
        <taxon>Araneoidea</taxon>
        <taxon>Araneidae</taxon>
        <taxon>Araneus</taxon>
    </lineage>
</organism>
<evidence type="ECO:0000313" key="1">
    <source>
        <dbReference type="EMBL" id="GBM84378.1"/>
    </source>
</evidence>
<proteinExistence type="predicted"/>